<dbReference type="AlphaFoldDB" id="A0A194XKR7"/>
<evidence type="ECO:0000256" key="1">
    <source>
        <dbReference type="SAM" id="SignalP"/>
    </source>
</evidence>
<dbReference type="GeneID" id="28829244"/>
<accession>A0A194XKR7</accession>
<dbReference type="Proteomes" id="UP000070700">
    <property type="component" value="Unassembled WGS sequence"/>
</dbReference>
<keyword evidence="3" id="KW-1185">Reference proteome</keyword>
<gene>
    <name evidence="2" type="ORF">LY89DRAFT_730841</name>
</gene>
<dbReference type="InParanoid" id="A0A194XKR7"/>
<reference evidence="2 3" key="1">
    <citation type="submission" date="2015-10" db="EMBL/GenBank/DDBJ databases">
        <title>Full genome of DAOMC 229536 Phialocephala scopiformis, a fungal endophyte of spruce producing the potent anti-insectan compound rugulosin.</title>
        <authorList>
            <consortium name="DOE Joint Genome Institute"/>
            <person name="Walker A.K."/>
            <person name="Frasz S.L."/>
            <person name="Seifert K.A."/>
            <person name="Miller J.D."/>
            <person name="Mondo S.J."/>
            <person name="Labutti K."/>
            <person name="Lipzen A."/>
            <person name="Dockter R."/>
            <person name="Kennedy M."/>
            <person name="Grigoriev I.V."/>
            <person name="Spatafora J.W."/>
        </authorList>
    </citation>
    <scope>NUCLEOTIDE SEQUENCE [LARGE SCALE GENOMIC DNA]</scope>
    <source>
        <strain evidence="2 3">CBS 120377</strain>
    </source>
</reference>
<name>A0A194XKR7_MOLSC</name>
<dbReference type="EMBL" id="KQ947409">
    <property type="protein sequence ID" value="KUJ20825.1"/>
    <property type="molecule type" value="Genomic_DNA"/>
</dbReference>
<dbReference type="KEGG" id="psco:LY89DRAFT_730841"/>
<sequence>MFSSSIIAALTVLSTLSMAAPTPACHDCLGPSGPQSLVNPVVNIEVVTSLGLDPNKTSYLVPTSINVPTPCYASDGVSRCTTSELILSTVANTTDTTYIECRVYEDFKATIGGTVFNQSMPVQISTNTDFVGSWLCYIV</sequence>
<organism evidence="2 3">
    <name type="scientific">Mollisia scopiformis</name>
    <name type="common">Conifer needle endophyte fungus</name>
    <name type="synonym">Phialocephala scopiformis</name>
    <dbReference type="NCBI Taxonomy" id="149040"/>
    <lineage>
        <taxon>Eukaryota</taxon>
        <taxon>Fungi</taxon>
        <taxon>Dikarya</taxon>
        <taxon>Ascomycota</taxon>
        <taxon>Pezizomycotina</taxon>
        <taxon>Leotiomycetes</taxon>
        <taxon>Helotiales</taxon>
        <taxon>Mollisiaceae</taxon>
        <taxon>Mollisia</taxon>
    </lineage>
</organism>
<evidence type="ECO:0000313" key="2">
    <source>
        <dbReference type="EMBL" id="KUJ20825.1"/>
    </source>
</evidence>
<feature type="chain" id="PRO_5008268354" evidence="1">
    <location>
        <begin position="20"/>
        <end position="139"/>
    </location>
</feature>
<keyword evidence="1" id="KW-0732">Signal</keyword>
<proteinExistence type="predicted"/>
<dbReference type="RefSeq" id="XP_018075180.1">
    <property type="nucleotide sequence ID" value="XM_018219518.1"/>
</dbReference>
<protein>
    <submittedName>
        <fullName evidence="2">Uncharacterized protein</fullName>
    </submittedName>
</protein>
<feature type="signal peptide" evidence="1">
    <location>
        <begin position="1"/>
        <end position="19"/>
    </location>
</feature>
<evidence type="ECO:0000313" key="3">
    <source>
        <dbReference type="Proteomes" id="UP000070700"/>
    </source>
</evidence>